<proteinExistence type="inferred from homology"/>
<feature type="compositionally biased region" description="Basic and acidic residues" evidence="6">
    <location>
        <begin position="403"/>
        <end position="413"/>
    </location>
</feature>
<name>A0A8K0JMR3_9TREE</name>
<dbReference type="InterPro" id="IPR032189">
    <property type="entry name" value="Mlh1_C"/>
</dbReference>
<dbReference type="InterPro" id="IPR020568">
    <property type="entry name" value="Ribosomal_Su5_D2-typ_SF"/>
</dbReference>
<dbReference type="OrthoDB" id="10263226at2759"/>
<dbReference type="NCBIfam" id="TIGR00585">
    <property type="entry name" value="mutl"/>
    <property type="match status" value="1"/>
</dbReference>
<evidence type="ECO:0000256" key="3">
    <source>
        <dbReference type="ARBA" id="ARBA00022763"/>
    </source>
</evidence>
<evidence type="ECO:0000259" key="7">
    <source>
        <dbReference type="SMART" id="SM01340"/>
    </source>
</evidence>
<dbReference type="GO" id="GO:0061982">
    <property type="term" value="P:meiosis I cell cycle process"/>
    <property type="evidence" value="ECO:0007669"/>
    <property type="project" value="UniProtKB-ARBA"/>
</dbReference>
<evidence type="ECO:0000256" key="5">
    <source>
        <dbReference type="ARBA" id="ARBA00023242"/>
    </source>
</evidence>
<evidence type="ECO:0000313" key="9">
    <source>
        <dbReference type="Proteomes" id="UP000812966"/>
    </source>
</evidence>
<evidence type="ECO:0000256" key="2">
    <source>
        <dbReference type="ARBA" id="ARBA00006082"/>
    </source>
</evidence>
<dbReference type="SMART" id="SM01340">
    <property type="entry name" value="DNA_mis_repair"/>
    <property type="match status" value="1"/>
</dbReference>
<feature type="compositionally biased region" description="Basic and acidic residues" evidence="6">
    <location>
        <begin position="377"/>
        <end position="390"/>
    </location>
</feature>
<dbReference type="GO" id="GO:0005524">
    <property type="term" value="F:ATP binding"/>
    <property type="evidence" value="ECO:0007669"/>
    <property type="project" value="InterPro"/>
</dbReference>
<dbReference type="CDD" id="cd16926">
    <property type="entry name" value="HATPase_MutL-MLH-PMS-like"/>
    <property type="match status" value="1"/>
</dbReference>
<dbReference type="InterPro" id="IPR002099">
    <property type="entry name" value="MutL/Mlh/PMS"/>
</dbReference>
<dbReference type="Gene3D" id="3.30.230.10">
    <property type="match status" value="1"/>
</dbReference>
<dbReference type="GO" id="GO:0030983">
    <property type="term" value="F:mismatched DNA binding"/>
    <property type="evidence" value="ECO:0007669"/>
    <property type="project" value="InterPro"/>
</dbReference>
<dbReference type="Pfam" id="PF01119">
    <property type="entry name" value="DNA_mis_repair"/>
    <property type="match status" value="1"/>
</dbReference>
<dbReference type="GO" id="GO:0016887">
    <property type="term" value="F:ATP hydrolysis activity"/>
    <property type="evidence" value="ECO:0007669"/>
    <property type="project" value="InterPro"/>
</dbReference>
<dbReference type="InterPro" id="IPR036890">
    <property type="entry name" value="HATPase_C_sf"/>
</dbReference>
<protein>
    <recommendedName>
        <fullName evidence="7">DNA mismatch repair protein S5 domain-containing protein</fullName>
    </recommendedName>
</protein>
<dbReference type="Pfam" id="PF13589">
    <property type="entry name" value="HATPase_c_3"/>
    <property type="match status" value="1"/>
</dbReference>
<keyword evidence="5" id="KW-0539">Nucleus</keyword>
<dbReference type="SUPFAM" id="SSF54211">
    <property type="entry name" value="Ribosomal protein S5 domain 2-like"/>
    <property type="match status" value="1"/>
</dbReference>
<comment type="caution">
    <text evidence="8">The sequence shown here is derived from an EMBL/GenBank/DDBJ whole genome shotgun (WGS) entry which is preliminary data.</text>
</comment>
<dbReference type="SUPFAM" id="SSF55874">
    <property type="entry name" value="ATPase domain of HSP90 chaperone/DNA topoisomerase II/histidine kinase"/>
    <property type="match status" value="1"/>
</dbReference>
<dbReference type="GO" id="GO:0032389">
    <property type="term" value="C:MutLalpha complex"/>
    <property type="evidence" value="ECO:0007669"/>
    <property type="project" value="TreeGrafter"/>
</dbReference>
<sequence>MEVDDLETRPVAGPRPIQQLSQDVVNKIAAAEIIHRPSNAIKELLENSLDAGSTSIKVTAKDGGLKSMMITDNGHGIRKEDLPLLCQRFATSKLRAFSDLQSLNTYGFRGEALASISFVSRVSVITKTAQEPTGWKAHYSQGKLVAPNRVGSADPRPSAANQGTIITAEDLFYDVPLRRKSFKSGADEYNRIIDVVTRYAVHNPHVAWVCKKHGTNQPEVSTASGSNCLSNIGLLYGSALSRELLAFGPAEDKKFGIVKVHGYASGAGHNGKKGILLLFINNRLVESNKFRKAIEALYTAFLPKGSYPFVYLSLEIEPHRVDVNVHPTKSEVHFLDEDAVVELVMNEISKALANANASRSYSVQTLLPGASEPNVKPVERDIGKSTKDLPRVGPKTVAPQHKVRIDPSDRKLESMSQFAKRNPDEMDSAQTKRRKTADGMFSQGLTVTAQAGSIAPEVQIVDLEDEEDDIGLSRNIIETTTSLKSIKKLRQLVEKNGDARIDAIFAKHKFVGVTDTTTHALIQYETKLYMIHYGHFARELFYHLGLRQFGAYGCEILEPALDIRELLRIAVDAEEELVEAGLDPEDIIESTTNLLVERKEMLEEYFSMKIDDQGRLVSLPTLLPGYSPPVEHLPFFMLCLGQRVDWNAEQACFDTFLRELARFYAPSALHDTSPTSEQDDAEMPADDIDTTQQQRNNNAHEFARHQLEHVLFPAMRRYAKFPKDSIKHITELADVKALYRIFERC</sequence>
<dbReference type="Gene3D" id="3.30.565.10">
    <property type="entry name" value="Histidine kinase-like ATPase, C-terminal domain"/>
    <property type="match status" value="1"/>
</dbReference>
<evidence type="ECO:0000313" key="8">
    <source>
        <dbReference type="EMBL" id="KAG7548991.1"/>
    </source>
</evidence>
<organism evidence="8 9">
    <name type="scientific">Filobasidium floriforme</name>
    <dbReference type="NCBI Taxonomy" id="5210"/>
    <lineage>
        <taxon>Eukaryota</taxon>
        <taxon>Fungi</taxon>
        <taxon>Dikarya</taxon>
        <taxon>Basidiomycota</taxon>
        <taxon>Agaricomycotina</taxon>
        <taxon>Tremellomycetes</taxon>
        <taxon>Filobasidiales</taxon>
        <taxon>Filobasidiaceae</taxon>
        <taxon>Filobasidium</taxon>
    </lineage>
</organism>
<accession>A0A8K0JMR3</accession>
<evidence type="ECO:0000256" key="1">
    <source>
        <dbReference type="ARBA" id="ARBA00004123"/>
    </source>
</evidence>
<dbReference type="FunFam" id="3.30.565.10:FF:000109">
    <property type="entry name" value="Related to MLH1-DNA mismatch repair protein"/>
    <property type="match status" value="1"/>
</dbReference>
<dbReference type="GO" id="GO:0006298">
    <property type="term" value="P:mismatch repair"/>
    <property type="evidence" value="ECO:0007669"/>
    <property type="project" value="InterPro"/>
</dbReference>
<dbReference type="GO" id="GO:0140664">
    <property type="term" value="F:ATP-dependent DNA damage sensor activity"/>
    <property type="evidence" value="ECO:0007669"/>
    <property type="project" value="InterPro"/>
</dbReference>
<dbReference type="InterPro" id="IPR014762">
    <property type="entry name" value="DNA_mismatch_repair_CS"/>
</dbReference>
<keyword evidence="9" id="KW-1185">Reference proteome</keyword>
<reference evidence="8" key="1">
    <citation type="submission" date="2020-04" db="EMBL/GenBank/DDBJ databases">
        <title>Analysis of mating type loci in Filobasidium floriforme.</title>
        <authorList>
            <person name="Nowrousian M."/>
        </authorList>
    </citation>
    <scope>NUCLEOTIDE SEQUENCE</scope>
    <source>
        <strain evidence="8">CBS 6242</strain>
    </source>
</reference>
<dbReference type="PROSITE" id="PS00058">
    <property type="entry name" value="DNA_MISMATCH_REPAIR_1"/>
    <property type="match status" value="1"/>
</dbReference>
<keyword evidence="4" id="KW-0234">DNA repair</keyword>
<dbReference type="PANTHER" id="PTHR10073:SF12">
    <property type="entry name" value="DNA MISMATCH REPAIR PROTEIN MLH1"/>
    <property type="match status" value="1"/>
</dbReference>
<dbReference type="InterPro" id="IPR038973">
    <property type="entry name" value="MutL/Mlh/Pms-like"/>
</dbReference>
<gene>
    <name evidence="8" type="ORF">FFLO_03104</name>
</gene>
<dbReference type="Pfam" id="PF16413">
    <property type="entry name" value="Mlh1_C"/>
    <property type="match status" value="1"/>
</dbReference>
<feature type="region of interest" description="Disordered" evidence="6">
    <location>
        <begin position="372"/>
        <end position="429"/>
    </location>
</feature>
<dbReference type="InterPro" id="IPR013507">
    <property type="entry name" value="DNA_mismatch_S5_2-like"/>
</dbReference>
<dbReference type="FunFam" id="3.30.230.10:FF:000014">
    <property type="entry name" value="DNA mismatch repair protein Mlh1"/>
    <property type="match status" value="1"/>
</dbReference>
<keyword evidence="3" id="KW-0227">DNA damage</keyword>
<dbReference type="Proteomes" id="UP000812966">
    <property type="component" value="Unassembled WGS sequence"/>
</dbReference>
<dbReference type="PANTHER" id="PTHR10073">
    <property type="entry name" value="DNA MISMATCH REPAIR PROTEIN MLH, PMS, MUTL"/>
    <property type="match status" value="1"/>
</dbReference>
<evidence type="ECO:0000256" key="4">
    <source>
        <dbReference type="ARBA" id="ARBA00023204"/>
    </source>
</evidence>
<feature type="domain" description="DNA mismatch repair protein S5" evidence="7">
    <location>
        <begin position="232"/>
        <end position="353"/>
    </location>
</feature>
<evidence type="ECO:0000256" key="6">
    <source>
        <dbReference type="SAM" id="MobiDB-lite"/>
    </source>
</evidence>
<dbReference type="InterPro" id="IPR014721">
    <property type="entry name" value="Ribsml_uS5_D2-typ_fold_subgr"/>
</dbReference>
<comment type="similarity">
    <text evidence="2">Belongs to the DNA mismatch repair MutL/HexB family.</text>
</comment>
<dbReference type="AlphaFoldDB" id="A0A8K0JMR3"/>
<comment type="subcellular location">
    <subcellularLocation>
        <location evidence="1">Nucleus</location>
    </subcellularLocation>
</comment>
<dbReference type="EMBL" id="JABELV010000055">
    <property type="protein sequence ID" value="KAG7548991.1"/>
    <property type="molecule type" value="Genomic_DNA"/>
</dbReference>